<gene>
    <name evidence="2" type="ORF">GCM10008959_29490</name>
</gene>
<sequence length="155" mass="16173">MNSRVLLPAVLILSSLLASCAPVSAMLAARDQDGPAPLSAGPLVVGQTWTVSGPIDGRTVTATIGIPDLVTVPAGKASVSERDRLSAQQDARAGFGMALYRPDARTLSFTWIAEDTNTYICDVSTPLALPFQGRLTMQRGGKTVVNGTCEANVSQ</sequence>
<protein>
    <recommendedName>
        <fullName evidence="4">Ig-like domain-containing protein</fullName>
    </recommendedName>
</protein>
<reference evidence="3" key="1">
    <citation type="journal article" date="2019" name="Int. J. Syst. Evol. Microbiol.">
        <title>The Global Catalogue of Microorganisms (GCM) 10K type strain sequencing project: providing services to taxonomists for standard genome sequencing and annotation.</title>
        <authorList>
            <consortium name="The Broad Institute Genomics Platform"/>
            <consortium name="The Broad Institute Genome Sequencing Center for Infectious Disease"/>
            <person name="Wu L."/>
            <person name="Ma J."/>
        </authorList>
    </citation>
    <scope>NUCLEOTIDE SEQUENCE [LARGE SCALE GENOMIC DNA]</scope>
    <source>
        <strain evidence="3">JCM 31404</strain>
    </source>
</reference>
<dbReference type="RefSeq" id="WP_189065764.1">
    <property type="nucleotide sequence ID" value="NZ_BMQM01000022.1"/>
</dbReference>
<evidence type="ECO:0000256" key="1">
    <source>
        <dbReference type="SAM" id="SignalP"/>
    </source>
</evidence>
<name>A0ABQ2RTG3_9DEIO</name>
<evidence type="ECO:0000313" key="2">
    <source>
        <dbReference type="EMBL" id="GGR65378.1"/>
    </source>
</evidence>
<dbReference type="EMBL" id="BMQM01000022">
    <property type="protein sequence ID" value="GGR65378.1"/>
    <property type="molecule type" value="Genomic_DNA"/>
</dbReference>
<dbReference type="PROSITE" id="PS51257">
    <property type="entry name" value="PROKAR_LIPOPROTEIN"/>
    <property type="match status" value="1"/>
</dbReference>
<keyword evidence="1" id="KW-0732">Signal</keyword>
<feature type="signal peptide" evidence="1">
    <location>
        <begin position="1"/>
        <end position="20"/>
    </location>
</feature>
<dbReference type="Proteomes" id="UP000634308">
    <property type="component" value="Unassembled WGS sequence"/>
</dbReference>
<proteinExistence type="predicted"/>
<feature type="chain" id="PRO_5046729497" description="Ig-like domain-containing protein" evidence="1">
    <location>
        <begin position="21"/>
        <end position="155"/>
    </location>
</feature>
<evidence type="ECO:0008006" key="4">
    <source>
        <dbReference type="Google" id="ProtNLM"/>
    </source>
</evidence>
<comment type="caution">
    <text evidence="2">The sequence shown here is derived from an EMBL/GenBank/DDBJ whole genome shotgun (WGS) entry which is preliminary data.</text>
</comment>
<keyword evidence="3" id="KW-1185">Reference proteome</keyword>
<accession>A0ABQ2RTG3</accession>
<organism evidence="2 3">
    <name type="scientific">Deinococcus seoulensis</name>
    <dbReference type="NCBI Taxonomy" id="1837379"/>
    <lineage>
        <taxon>Bacteria</taxon>
        <taxon>Thermotogati</taxon>
        <taxon>Deinococcota</taxon>
        <taxon>Deinococci</taxon>
        <taxon>Deinococcales</taxon>
        <taxon>Deinococcaceae</taxon>
        <taxon>Deinococcus</taxon>
    </lineage>
</organism>
<evidence type="ECO:0000313" key="3">
    <source>
        <dbReference type="Proteomes" id="UP000634308"/>
    </source>
</evidence>